<name>A0A2S1LD46_9FLAO</name>
<dbReference type="EMBL" id="CP020918">
    <property type="protein sequence ID" value="AWG21654.1"/>
    <property type="molecule type" value="Genomic_DNA"/>
</dbReference>
<feature type="domain" description="GmrSD restriction endonucleases C-terminal" evidence="4">
    <location>
        <begin position="460"/>
        <end position="585"/>
    </location>
</feature>
<evidence type="ECO:0000313" key="6">
    <source>
        <dbReference type="Proteomes" id="UP000244527"/>
    </source>
</evidence>
<dbReference type="Pfam" id="PF07510">
    <property type="entry name" value="GmrSD_C"/>
    <property type="match status" value="1"/>
</dbReference>
<dbReference type="KEGG" id="ffa:FFWV33_08950"/>
<dbReference type="InterPro" id="IPR011089">
    <property type="entry name" value="GmrSD_C"/>
</dbReference>
<dbReference type="Proteomes" id="UP000244527">
    <property type="component" value="Chromosome"/>
</dbReference>
<sequence length="598" mass="70406">MNSAKNIKEILANDNYIIPRYQRNYAWGKAEISQLIKDIDEFFPKGNSEKKSYYLGSLVCFKREDGNFELIDGQQRHTTIILINLVLKNWAKNIPNTVSVPNLKFDSRKKVQNYIENLYKADNFQTQIGELNISGTGSFKDAIEIIQEELRSIKEIEGFASNFYNNVYLFRVEVPEDTDLNHYFEIMNNRGEQLEKHEIVKALLLGKIIDDNKQIERIEQEKFAKIWDACADMNNYVFLNIDKQSRVKLFTNESELIGKNFEEICINENGDKSEELSLLKIITEYNIPTDFPKEEKFIKDKYKSVIDFPNYLLQVLKIKNDKVSLDDKKLLEQFSDFKPDPKEFIFDLLKYRSLFDKFIIKQDLADADESKQNWGIRKLNTDFETTIKTFETDEELTKLQVMLYYSDSTNTYNNWLQEILKNTDFEVCKYTEKVWDIVKIKFNRFNLSYPTVSIFNLYFIDFLLWKLYKTEEVNENLKSLKSKIDKFKNEFNNFKFKQLNSKEHLAAQSNPSSASIPLDELNGIGNLCLISASQNSAGNKENPSDKKKRFIHPKPDNSSLKRLIMFESYENDKWETEQINKHKTEIDILIDNYVTDEN</sequence>
<dbReference type="InterPro" id="IPR004919">
    <property type="entry name" value="GmrSD_N"/>
</dbReference>
<evidence type="ECO:0008006" key="7">
    <source>
        <dbReference type="Google" id="ProtNLM"/>
    </source>
</evidence>
<keyword evidence="1" id="KW-0175">Coiled coil</keyword>
<evidence type="ECO:0000256" key="2">
    <source>
        <dbReference type="SAM" id="MobiDB-lite"/>
    </source>
</evidence>
<dbReference type="AlphaFoldDB" id="A0A2S1LD46"/>
<dbReference type="RefSeq" id="WP_108740592.1">
    <property type="nucleotide sequence ID" value="NZ_CP020918.1"/>
</dbReference>
<dbReference type="PANTHER" id="PTHR35149">
    <property type="entry name" value="SLL5132 PROTEIN"/>
    <property type="match status" value="1"/>
</dbReference>
<dbReference type="OrthoDB" id="9798761at2"/>
<organism evidence="5 6">
    <name type="scientific">Flavobacterium faecale</name>
    <dbReference type="NCBI Taxonomy" id="1355330"/>
    <lineage>
        <taxon>Bacteria</taxon>
        <taxon>Pseudomonadati</taxon>
        <taxon>Bacteroidota</taxon>
        <taxon>Flavobacteriia</taxon>
        <taxon>Flavobacteriales</taxon>
        <taxon>Flavobacteriaceae</taxon>
        <taxon>Flavobacterium</taxon>
    </lineage>
</organism>
<reference evidence="5 6" key="1">
    <citation type="submission" date="2017-04" db="EMBL/GenBank/DDBJ databases">
        <title>Compelte genome sequence of WV33.</title>
        <authorList>
            <person name="Lee P.C."/>
        </authorList>
    </citation>
    <scope>NUCLEOTIDE SEQUENCE [LARGE SCALE GENOMIC DNA]</scope>
    <source>
        <strain evidence="5 6">WV33</strain>
    </source>
</reference>
<dbReference type="PANTHER" id="PTHR35149:SF1">
    <property type="entry name" value="DUF5655 DOMAIN-CONTAINING PROTEIN"/>
    <property type="match status" value="1"/>
</dbReference>
<dbReference type="Pfam" id="PF03235">
    <property type="entry name" value="GmrSD_N"/>
    <property type="match status" value="1"/>
</dbReference>
<proteinExistence type="predicted"/>
<accession>A0A2S1LD46</accession>
<protein>
    <recommendedName>
        <fullName evidence="7">DUF262 domain-containing protein</fullName>
    </recommendedName>
</protein>
<feature type="domain" description="GmrSD restriction endonucleases N-terminal" evidence="3">
    <location>
        <begin position="7"/>
        <end position="205"/>
    </location>
</feature>
<evidence type="ECO:0000256" key="1">
    <source>
        <dbReference type="SAM" id="Coils"/>
    </source>
</evidence>
<evidence type="ECO:0000313" key="5">
    <source>
        <dbReference type="EMBL" id="AWG21654.1"/>
    </source>
</evidence>
<feature type="region of interest" description="Disordered" evidence="2">
    <location>
        <begin position="535"/>
        <end position="556"/>
    </location>
</feature>
<evidence type="ECO:0000259" key="3">
    <source>
        <dbReference type="Pfam" id="PF03235"/>
    </source>
</evidence>
<evidence type="ECO:0000259" key="4">
    <source>
        <dbReference type="Pfam" id="PF07510"/>
    </source>
</evidence>
<keyword evidence="6" id="KW-1185">Reference proteome</keyword>
<gene>
    <name evidence="5" type="ORF">FFWV33_08950</name>
</gene>
<feature type="coiled-coil region" evidence="1">
    <location>
        <begin position="470"/>
        <end position="497"/>
    </location>
</feature>